<reference evidence="3 4" key="1">
    <citation type="submission" date="2019-10" db="EMBL/GenBank/DDBJ databases">
        <authorList>
            <person name="Palmer J.M."/>
        </authorList>
    </citation>
    <scope>NUCLEOTIDE SEQUENCE [LARGE SCALE GENOMIC DNA]</scope>
    <source>
        <strain evidence="3 4">TWF718</strain>
    </source>
</reference>
<name>A0AAN8NCS3_9PEZI</name>
<gene>
    <name evidence="3" type="ORF">TWF718_005000</name>
</gene>
<keyword evidence="2" id="KW-0812">Transmembrane</keyword>
<feature type="transmembrane region" description="Helical" evidence="2">
    <location>
        <begin position="404"/>
        <end position="421"/>
    </location>
</feature>
<keyword evidence="4" id="KW-1185">Reference proteome</keyword>
<feature type="compositionally biased region" description="Basic and acidic residues" evidence="1">
    <location>
        <begin position="44"/>
        <end position="62"/>
    </location>
</feature>
<sequence length="468" mass="51851">MAPKKGKSGGGKNKAAQPSKTKPAFIPAASKEHQQPEPSVKATPQEEHETKPSEELEAKPSEGGDNDATSEFVEDKPLEVTENTPPEAPKAPLSTVIKKPTSPPASPTLESLAQKWDQKSKELADAVKLRINASTDEQRDAGQRQLSVLSGELINLREELAEAEKWNDVKDIIPIRLSMIESLNQFKKVLRDVFAKDREEDGVSEGGKDGIGAKGLAAEKEKGAEEEQKLATDEEYTAANETEVGTTNVQNISAERNGTIIEQETAFMETEKPTALEKQNTKTKDDATIEKEATPAATKMTEIKQLETEGDKKADGTYGDNTLIENEMMEKEVVDPKKEDQKAITDKGPANPPKRENASIKDAISLENAGIKEWGMAFGKDAWQNGIIGGFRIADYMVIPKTTHFYYACHFALLPAFLALSDGKPFLFRMFIWMLWALPNFFWDFSKSIRIFTGAMVYILLCYYYISH</sequence>
<dbReference type="Proteomes" id="UP001313282">
    <property type="component" value="Unassembled WGS sequence"/>
</dbReference>
<feature type="region of interest" description="Disordered" evidence="1">
    <location>
        <begin position="1"/>
        <end position="117"/>
    </location>
</feature>
<accession>A0AAN8NCS3</accession>
<keyword evidence="2" id="KW-1133">Transmembrane helix</keyword>
<evidence type="ECO:0000256" key="2">
    <source>
        <dbReference type="SAM" id="Phobius"/>
    </source>
</evidence>
<dbReference type="AlphaFoldDB" id="A0AAN8NCS3"/>
<dbReference type="EMBL" id="JAVHNR010000002">
    <property type="protein sequence ID" value="KAK6351855.1"/>
    <property type="molecule type" value="Genomic_DNA"/>
</dbReference>
<proteinExistence type="predicted"/>
<evidence type="ECO:0000313" key="4">
    <source>
        <dbReference type="Proteomes" id="UP001313282"/>
    </source>
</evidence>
<feature type="transmembrane region" description="Helical" evidence="2">
    <location>
        <begin position="449"/>
        <end position="466"/>
    </location>
</feature>
<protein>
    <submittedName>
        <fullName evidence="3">Uncharacterized protein</fullName>
    </submittedName>
</protein>
<feature type="compositionally biased region" description="Basic and acidic residues" evidence="1">
    <location>
        <begin position="217"/>
        <end position="232"/>
    </location>
</feature>
<keyword evidence="2" id="KW-0472">Membrane</keyword>
<evidence type="ECO:0000313" key="3">
    <source>
        <dbReference type="EMBL" id="KAK6351855.1"/>
    </source>
</evidence>
<feature type="region of interest" description="Disordered" evidence="1">
    <location>
        <begin position="197"/>
        <end position="257"/>
    </location>
</feature>
<feature type="transmembrane region" description="Helical" evidence="2">
    <location>
        <begin position="426"/>
        <end position="443"/>
    </location>
</feature>
<feature type="compositionally biased region" description="Basic and acidic residues" evidence="1">
    <location>
        <begin position="332"/>
        <end position="345"/>
    </location>
</feature>
<feature type="compositionally biased region" description="Polar residues" evidence="1">
    <location>
        <begin position="239"/>
        <end position="257"/>
    </location>
</feature>
<organism evidence="3 4">
    <name type="scientific">Orbilia javanica</name>
    <dbReference type="NCBI Taxonomy" id="47235"/>
    <lineage>
        <taxon>Eukaryota</taxon>
        <taxon>Fungi</taxon>
        <taxon>Dikarya</taxon>
        <taxon>Ascomycota</taxon>
        <taxon>Pezizomycotina</taxon>
        <taxon>Orbiliomycetes</taxon>
        <taxon>Orbiliales</taxon>
        <taxon>Orbiliaceae</taxon>
        <taxon>Orbilia</taxon>
    </lineage>
</organism>
<comment type="caution">
    <text evidence="3">The sequence shown here is derived from an EMBL/GenBank/DDBJ whole genome shotgun (WGS) entry which is preliminary data.</text>
</comment>
<feature type="region of interest" description="Disordered" evidence="1">
    <location>
        <begin position="332"/>
        <end position="356"/>
    </location>
</feature>
<evidence type="ECO:0000256" key="1">
    <source>
        <dbReference type="SAM" id="MobiDB-lite"/>
    </source>
</evidence>